<proteinExistence type="predicted"/>
<organism evidence="2 3">
    <name type="scientific">Colwellia asteriadis</name>
    <dbReference type="NCBI Taxonomy" id="517723"/>
    <lineage>
        <taxon>Bacteria</taxon>
        <taxon>Pseudomonadati</taxon>
        <taxon>Pseudomonadota</taxon>
        <taxon>Gammaproteobacteria</taxon>
        <taxon>Alteromonadales</taxon>
        <taxon>Colwelliaceae</taxon>
        <taxon>Colwellia</taxon>
    </lineage>
</organism>
<keyword evidence="3" id="KW-1185">Reference proteome</keyword>
<dbReference type="RefSeq" id="WP_343815577.1">
    <property type="nucleotide sequence ID" value="NZ_BAAAFA010000002.1"/>
</dbReference>
<feature type="transmembrane region" description="Helical" evidence="1">
    <location>
        <begin position="132"/>
        <end position="152"/>
    </location>
</feature>
<keyword evidence="1" id="KW-1133">Transmembrane helix</keyword>
<feature type="transmembrane region" description="Helical" evidence="1">
    <location>
        <begin position="72"/>
        <end position="90"/>
    </location>
</feature>
<accession>A0ABN1L4K5</accession>
<comment type="caution">
    <text evidence="2">The sequence shown here is derived from an EMBL/GenBank/DDBJ whole genome shotgun (WGS) entry which is preliminary data.</text>
</comment>
<feature type="transmembrane region" description="Helical" evidence="1">
    <location>
        <begin position="12"/>
        <end position="32"/>
    </location>
</feature>
<feature type="transmembrane region" description="Helical" evidence="1">
    <location>
        <begin position="44"/>
        <end position="66"/>
    </location>
</feature>
<dbReference type="EMBL" id="BAAAFA010000002">
    <property type="protein sequence ID" value="GAA0813694.1"/>
    <property type="molecule type" value="Genomic_DNA"/>
</dbReference>
<evidence type="ECO:0000313" key="2">
    <source>
        <dbReference type="EMBL" id="GAA0813694.1"/>
    </source>
</evidence>
<keyword evidence="1" id="KW-0812">Transmembrane</keyword>
<feature type="transmembrane region" description="Helical" evidence="1">
    <location>
        <begin position="102"/>
        <end position="120"/>
    </location>
</feature>
<dbReference type="Pfam" id="PF11086">
    <property type="entry name" value="DUF2878"/>
    <property type="match status" value="1"/>
</dbReference>
<dbReference type="InterPro" id="IPR021306">
    <property type="entry name" value="DUF2878"/>
</dbReference>
<reference evidence="3" key="1">
    <citation type="journal article" date="2019" name="Int. J. Syst. Evol. Microbiol.">
        <title>The Global Catalogue of Microorganisms (GCM) 10K type strain sequencing project: providing services to taxonomists for standard genome sequencing and annotation.</title>
        <authorList>
            <consortium name="The Broad Institute Genomics Platform"/>
            <consortium name="The Broad Institute Genome Sequencing Center for Infectious Disease"/>
            <person name="Wu L."/>
            <person name="Ma J."/>
        </authorList>
    </citation>
    <scope>NUCLEOTIDE SEQUENCE [LARGE SCALE GENOMIC DNA]</scope>
    <source>
        <strain evidence="3">JCM 15608</strain>
    </source>
</reference>
<sequence length="164" mass="18691">MWLNILGFNISWLGLVLYGNSFIVIALLWLGIHLYKANQRQAELSLIVVVSIIGTVIDTVLMHLNIFTFNTVYFIPLWLMVLWACFAATLHHSLSFLAKSKALQFTCGLLFPPLSYVAGANLHAVTFTYELFTTYMILSIIWALLMVSLFVLKDKIYATERDHD</sequence>
<protein>
    <submittedName>
        <fullName evidence="2">DUF2878 domain-containing protein</fullName>
    </submittedName>
</protein>
<dbReference type="Proteomes" id="UP001500021">
    <property type="component" value="Unassembled WGS sequence"/>
</dbReference>
<keyword evidence="1" id="KW-0472">Membrane</keyword>
<gene>
    <name evidence="2" type="ORF">GCM10009111_09480</name>
</gene>
<evidence type="ECO:0000256" key="1">
    <source>
        <dbReference type="SAM" id="Phobius"/>
    </source>
</evidence>
<name>A0ABN1L4K5_9GAMM</name>
<evidence type="ECO:0000313" key="3">
    <source>
        <dbReference type="Proteomes" id="UP001500021"/>
    </source>
</evidence>